<dbReference type="Proteomes" id="UP000038045">
    <property type="component" value="Unplaced"/>
</dbReference>
<protein>
    <submittedName>
        <fullName evidence="2">M23 family peptidase</fullName>
    </submittedName>
</protein>
<evidence type="ECO:0000313" key="1">
    <source>
        <dbReference type="Proteomes" id="UP000038045"/>
    </source>
</evidence>
<proteinExistence type="predicted"/>
<accession>A0A0N5A365</accession>
<keyword evidence="1" id="KW-1185">Reference proteome</keyword>
<reference evidence="2" key="1">
    <citation type="submission" date="2017-02" db="UniProtKB">
        <authorList>
            <consortium name="WormBaseParasite"/>
        </authorList>
    </citation>
    <scope>IDENTIFICATION</scope>
</reference>
<evidence type="ECO:0000313" key="2">
    <source>
        <dbReference type="WBParaSite" id="PTRK_0001607500.1"/>
    </source>
</evidence>
<dbReference type="AlphaFoldDB" id="A0A0N5A365"/>
<name>A0A0N5A365_PARTI</name>
<organism evidence="1 2">
    <name type="scientific">Parastrongyloides trichosuri</name>
    <name type="common">Possum-specific nematode worm</name>
    <dbReference type="NCBI Taxonomy" id="131310"/>
    <lineage>
        <taxon>Eukaryota</taxon>
        <taxon>Metazoa</taxon>
        <taxon>Ecdysozoa</taxon>
        <taxon>Nematoda</taxon>
        <taxon>Chromadorea</taxon>
        <taxon>Rhabditida</taxon>
        <taxon>Tylenchina</taxon>
        <taxon>Panagrolaimomorpha</taxon>
        <taxon>Strongyloidoidea</taxon>
        <taxon>Strongyloididae</taxon>
        <taxon>Parastrongyloides</taxon>
    </lineage>
</organism>
<dbReference type="WBParaSite" id="PTRK_0001607500.1">
    <property type="protein sequence ID" value="PTRK_0001607500.1"/>
    <property type="gene ID" value="PTRK_0001607500"/>
</dbReference>
<sequence>MLVKGFFTRILTFITFCLFFTIFSGSVNAYTDSPIRPNRDFFLGNRRFYDEYYPTNRYIAMNKRAYWMPEKRERIVMDALGGNDYLF</sequence>